<dbReference type="PROSITE" id="PS51464">
    <property type="entry name" value="SIS"/>
    <property type="match status" value="1"/>
</dbReference>
<dbReference type="Proteomes" id="UP001597561">
    <property type="component" value="Unassembled WGS sequence"/>
</dbReference>
<evidence type="ECO:0000259" key="5">
    <source>
        <dbReference type="PROSITE" id="PS51464"/>
    </source>
</evidence>
<dbReference type="Pfam" id="PF01380">
    <property type="entry name" value="SIS"/>
    <property type="match status" value="1"/>
</dbReference>
<gene>
    <name evidence="6" type="ORF">ACFS5P_01260</name>
</gene>
<feature type="domain" description="HTH rpiR-type" evidence="4">
    <location>
        <begin position="9"/>
        <end position="85"/>
    </location>
</feature>
<dbReference type="SUPFAM" id="SSF53697">
    <property type="entry name" value="SIS domain"/>
    <property type="match status" value="1"/>
</dbReference>
<dbReference type="RefSeq" id="WP_204730173.1">
    <property type="nucleotide sequence ID" value="NZ_JAFBDK010000014.1"/>
</dbReference>
<evidence type="ECO:0000313" key="7">
    <source>
        <dbReference type="Proteomes" id="UP001597561"/>
    </source>
</evidence>
<feature type="domain" description="SIS" evidence="5">
    <location>
        <begin position="121"/>
        <end position="261"/>
    </location>
</feature>
<proteinExistence type="predicted"/>
<keyword evidence="1" id="KW-0805">Transcription regulation</keyword>
<accession>A0ABW5ZD14</accession>
<evidence type="ECO:0000259" key="4">
    <source>
        <dbReference type="PROSITE" id="PS51071"/>
    </source>
</evidence>
<dbReference type="SUPFAM" id="SSF46689">
    <property type="entry name" value="Homeodomain-like"/>
    <property type="match status" value="1"/>
</dbReference>
<dbReference type="InterPro" id="IPR047640">
    <property type="entry name" value="RpiR-like"/>
</dbReference>
<protein>
    <submittedName>
        <fullName evidence="6">MurR/RpiR family transcriptional regulator</fullName>
    </submittedName>
</protein>
<keyword evidence="2" id="KW-0238">DNA-binding</keyword>
<dbReference type="InterPro" id="IPR046348">
    <property type="entry name" value="SIS_dom_sf"/>
</dbReference>
<dbReference type="PANTHER" id="PTHR30514:SF1">
    <property type="entry name" value="HTH-TYPE TRANSCRIPTIONAL REGULATOR HEXR-RELATED"/>
    <property type="match status" value="1"/>
</dbReference>
<evidence type="ECO:0000256" key="2">
    <source>
        <dbReference type="ARBA" id="ARBA00023125"/>
    </source>
</evidence>
<dbReference type="InterPro" id="IPR009057">
    <property type="entry name" value="Homeodomain-like_sf"/>
</dbReference>
<dbReference type="Pfam" id="PF01418">
    <property type="entry name" value="HTH_6"/>
    <property type="match status" value="1"/>
</dbReference>
<reference evidence="7" key="1">
    <citation type="journal article" date="2019" name="Int. J. Syst. Evol. Microbiol.">
        <title>The Global Catalogue of Microorganisms (GCM) 10K type strain sequencing project: providing services to taxonomists for standard genome sequencing and annotation.</title>
        <authorList>
            <consortium name="The Broad Institute Genomics Platform"/>
            <consortium name="The Broad Institute Genome Sequencing Center for Infectious Disease"/>
            <person name="Wu L."/>
            <person name="Ma J."/>
        </authorList>
    </citation>
    <scope>NUCLEOTIDE SEQUENCE [LARGE SCALE GENOMIC DNA]</scope>
    <source>
        <strain evidence="7">KCTC 13528</strain>
    </source>
</reference>
<organism evidence="6 7">
    <name type="scientific">Jeotgalibacillus terrae</name>
    <dbReference type="NCBI Taxonomy" id="587735"/>
    <lineage>
        <taxon>Bacteria</taxon>
        <taxon>Bacillati</taxon>
        <taxon>Bacillota</taxon>
        <taxon>Bacilli</taxon>
        <taxon>Bacillales</taxon>
        <taxon>Caryophanaceae</taxon>
        <taxon>Jeotgalibacillus</taxon>
    </lineage>
</organism>
<keyword evidence="3" id="KW-0804">Transcription</keyword>
<dbReference type="PANTHER" id="PTHR30514">
    <property type="entry name" value="GLUCOKINASE"/>
    <property type="match status" value="1"/>
</dbReference>
<dbReference type="InterPro" id="IPR001347">
    <property type="entry name" value="SIS_dom"/>
</dbReference>
<name>A0ABW5ZD14_9BACL</name>
<evidence type="ECO:0000256" key="1">
    <source>
        <dbReference type="ARBA" id="ARBA00023015"/>
    </source>
</evidence>
<dbReference type="PROSITE" id="PS51071">
    <property type="entry name" value="HTH_RPIR"/>
    <property type="match status" value="1"/>
</dbReference>
<dbReference type="EMBL" id="JBHUPG010000001">
    <property type="protein sequence ID" value="MFD2910497.1"/>
    <property type="molecule type" value="Genomic_DNA"/>
</dbReference>
<dbReference type="CDD" id="cd05013">
    <property type="entry name" value="SIS_RpiR"/>
    <property type="match status" value="1"/>
</dbReference>
<sequence length="279" mass="31234">MNKVGKKILKPTLVMMQKRSEFTKSDLKIYNYIINHKESIIYYSLTEMSDACDVAEATILRFFKKLEYKGFQDFKFMLAQEISNSTEIEGEQNSIERIKHHMIQAIEDSAQVADEAVLENIVDRLDEAHDIVIFGIGASGIAAMDMQNRLMRVGKQVQVVTDSHFQIMRATTSSSETVVVAISLTGSTRDIVDSVKIASENGATVITLTNHEKSPLTKYADYVLLSAYKEHPLDSGSLIAKISQLYTIDLICTGLAMKNMEQSKIVKMKISENASGKLY</sequence>
<keyword evidence="7" id="KW-1185">Reference proteome</keyword>
<dbReference type="InterPro" id="IPR036388">
    <property type="entry name" value="WH-like_DNA-bd_sf"/>
</dbReference>
<dbReference type="Gene3D" id="1.10.10.10">
    <property type="entry name" value="Winged helix-like DNA-binding domain superfamily/Winged helix DNA-binding domain"/>
    <property type="match status" value="1"/>
</dbReference>
<evidence type="ECO:0000256" key="3">
    <source>
        <dbReference type="ARBA" id="ARBA00023163"/>
    </source>
</evidence>
<dbReference type="InterPro" id="IPR035472">
    <property type="entry name" value="RpiR-like_SIS"/>
</dbReference>
<dbReference type="Gene3D" id="3.40.50.10490">
    <property type="entry name" value="Glucose-6-phosphate isomerase like protein, domain 1"/>
    <property type="match status" value="1"/>
</dbReference>
<comment type="caution">
    <text evidence="6">The sequence shown here is derived from an EMBL/GenBank/DDBJ whole genome shotgun (WGS) entry which is preliminary data.</text>
</comment>
<dbReference type="InterPro" id="IPR000281">
    <property type="entry name" value="HTH_RpiR"/>
</dbReference>
<evidence type="ECO:0000313" key="6">
    <source>
        <dbReference type="EMBL" id="MFD2910497.1"/>
    </source>
</evidence>